<dbReference type="GO" id="GO:0004553">
    <property type="term" value="F:hydrolase activity, hydrolyzing O-glycosyl compounds"/>
    <property type="evidence" value="ECO:0007669"/>
    <property type="project" value="InterPro"/>
</dbReference>
<dbReference type="Pfam" id="PF17132">
    <property type="entry name" value="Glyco_hydro_106"/>
    <property type="match status" value="1"/>
</dbReference>
<evidence type="ECO:0000313" key="4">
    <source>
        <dbReference type="EMBL" id="PQJ73697.1"/>
    </source>
</evidence>
<dbReference type="NCBIfam" id="NF045579">
    <property type="entry name" value="rhamnoside_JR"/>
    <property type="match status" value="1"/>
</dbReference>
<dbReference type="Proteomes" id="UP000247345">
    <property type="component" value="Unassembled WGS sequence"/>
</dbReference>
<dbReference type="InterPro" id="IPR008979">
    <property type="entry name" value="Galactose-bd-like_sf"/>
</dbReference>
<evidence type="ECO:0000256" key="1">
    <source>
        <dbReference type="ARBA" id="ARBA00022729"/>
    </source>
</evidence>
<keyword evidence="2" id="KW-0378">Hydrolase</keyword>
<dbReference type="SUPFAM" id="SSF49785">
    <property type="entry name" value="Galactose-binding domain-like"/>
    <property type="match status" value="2"/>
</dbReference>
<sequence>MHAMSGNMSKVGLTKDLEAIADVGIGGIILFNVTHYVPKGKVIFNSDEHIEMTAHAAAECERLGLSFGVHNCDGWTSSGGPWVAPEHAMKRVTYNQAIVNGGNVKLQLETPSQRGGFYKDVAVLAYPALASDIEDYENKPTLKSSQKSLKLNLLVDQRIDVETNLEGTQKKPQWIDFNYGKPFTMNSLAMSFYQPPRKKGKIYLKTSEDGITYKIIKEIKPMNIVKFERAVELDFRNITSKYFRIESEVPLQLTEISLSNLKRINNTLARTSLFKIENYKMPTIKNVNPSSIINKDEVINLTDFMDDKGNLNASLPKGKWTIMRFGYTITAAFNVPASEEGTGWEVDKMSKESFKIFYDGYVRNVIDATRAVAPNALQYTEIDSYEVGGQNWTKDYEQAFKKELGYDLVSFLPLYAGKYVDNKDTSDQVLWDIRNFNSKMITDNYFDYFTELCHEDGLISYVEPYSFNGDFNELDAARKVDITMGEFWMHQRYQAGTAVSGARIYGKNVVSAEAFSARPEINWKGHPGSLKLTGDKAWTLGINEFMFHRFAHQANTHVKPGMTMSQWGSHIDRTQTWWYNAGSAWFKYLARGQYMLRKGIPVSDLLVFVGDGSPNSIIKEHMFSPALPKHINYDCINADALLHRVEAKENKMVLPNGIQYQALYLKNIKEIKLKTLKRIAELANKGVVIIGEKPQKLGSYAVSEKDKIEFNKLVDQIWTRKTTYLSGDWDTIFKANNIPTDLFIEGGKDINYIHRKTENEDVYFFYNPENEARTYLCTFNIEGKIPELWNQMTGEVTKLAAFTSENGQTKALISLPAEGSVFVVFRESSKGIQSIVPKSLKSNEDVTTTLTNDNTIDVEVKANGNYNFKLNDGSLKAIKVKNLPEQITVSGTWSVDFPDVKAKEKNFSFPKLIDWTSHKNEQIKYYSGTAIYKNEFVVGKNYLEENNKVTLDLGVVNIAAKVIVNGKDLGISWMPPYVLDVTKALVKGKNTIQIEVTNQWTNRLIGDENFPSESGMSRKNEYMPDWYLNNEPPPLKQRSTFTTFPFYKKGDETIPAGLVGPVVLKVSRIIKK</sequence>
<protein>
    <recommendedName>
        <fullName evidence="3">Beta-mannosidase-like galactose-binding domain-containing protein</fullName>
    </recommendedName>
</protein>
<gene>
    <name evidence="4" type="ORF">BTO14_05080</name>
</gene>
<reference evidence="4 5" key="1">
    <citation type="submission" date="2016-12" db="EMBL/GenBank/DDBJ databases">
        <title>Trade-off between light-utilization and light-protection in marine flavobacteria.</title>
        <authorList>
            <person name="Kumagai Y."/>
            <person name="Yoshizawa S."/>
            <person name="Kogure K."/>
            <person name="Iwasaki W."/>
        </authorList>
    </citation>
    <scope>NUCLEOTIDE SEQUENCE [LARGE SCALE GENOMIC DNA]</scope>
    <source>
        <strain evidence="4 5">KCTC 12100</strain>
    </source>
</reference>
<proteinExistence type="predicted"/>
<comment type="caution">
    <text evidence="4">The sequence shown here is derived from an EMBL/GenBank/DDBJ whole genome shotgun (WGS) entry which is preliminary data.</text>
</comment>
<accession>A0A2P6CFL7</accession>
<evidence type="ECO:0000313" key="5">
    <source>
        <dbReference type="Proteomes" id="UP000247345"/>
    </source>
</evidence>
<dbReference type="GO" id="GO:0005975">
    <property type="term" value="P:carbohydrate metabolic process"/>
    <property type="evidence" value="ECO:0007669"/>
    <property type="project" value="InterPro"/>
</dbReference>
<evidence type="ECO:0000259" key="3">
    <source>
        <dbReference type="Pfam" id="PF22666"/>
    </source>
</evidence>
<evidence type="ECO:0000256" key="2">
    <source>
        <dbReference type="ARBA" id="ARBA00022801"/>
    </source>
</evidence>
<name>A0A2P6CFL7_9FLAO</name>
<dbReference type="Pfam" id="PF22666">
    <property type="entry name" value="Glyco_hydro_2_N2"/>
    <property type="match status" value="1"/>
</dbReference>
<dbReference type="Gene3D" id="2.60.120.260">
    <property type="entry name" value="Galactose-binding domain-like"/>
    <property type="match status" value="2"/>
</dbReference>
<feature type="domain" description="Beta-mannosidase-like galactose-binding" evidence="3">
    <location>
        <begin position="923"/>
        <end position="1021"/>
    </location>
</feature>
<keyword evidence="1" id="KW-0732">Signal</keyword>
<dbReference type="EMBL" id="MSCK01000001">
    <property type="protein sequence ID" value="PQJ73697.1"/>
    <property type="molecule type" value="Genomic_DNA"/>
</dbReference>
<dbReference type="InterPro" id="IPR054593">
    <property type="entry name" value="Beta-mannosidase-like_N2"/>
</dbReference>
<organism evidence="4 5">
    <name type="scientific">Polaribacter butkevichii</name>
    <dbReference type="NCBI Taxonomy" id="218490"/>
    <lineage>
        <taxon>Bacteria</taxon>
        <taxon>Pseudomonadati</taxon>
        <taxon>Bacteroidota</taxon>
        <taxon>Flavobacteriia</taxon>
        <taxon>Flavobacteriales</taxon>
        <taxon>Flavobacteriaceae</taxon>
    </lineage>
</organism>
<keyword evidence="5" id="KW-1185">Reference proteome</keyword>
<dbReference type="PANTHER" id="PTHR43817">
    <property type="entry name" value="GLYCOSYL HYDROLASE"/>
    <property type="match status" value="1"/>
</dbReference>
<dbReference type="AlphaFoldDB" id="A0A2P6CFL7"/>
<dbReference type="PANTHER" id="PTHR43817:SF1">
    <property type="entry name" value="HYDROLASE, FAMILY 43, PUTATIVE (AFU_ORTHOLOGUE AFUA_3G01660)-RELATED"/>
    <property type="match status" value="1"/>
</dbReference>